<name>A0A1Z4V6D3_9CYAN</name>
<dbReference type="Gene3D" id="3.40.30.10">
    <property type="entry name" value="Glutaredoxin"/>
    <property type="match status" value="1"/>
</dbReference>
<sequence>MLKVEILGTGCKKCHQLEANVQEAITTLKLDAEVRQITDPIAIAQRGVMKRL</sequence>
<dbReference type="SUPFAM" id="SSF52833">
    <property type="entry name" value="Thioredoxin-like"/>
    <property type="match status" value="1"/>
</dbReference>
<dbReference type="RefSeq" id="WP_096668901.1">
    <property type="nucleotide sequence ID" value="NZ_AP018316.1"/>
</dbReference>
<evidence type="ECO:0000259" key="1">
    <source>
        <dbReference type="Pfam" id="PF13192"/>
    </source>
</evidence>
<reference evidence="2 3" key="1">
    <citation type="submission" date="2017-06" db="EMBL/GenBank/DDBJ databases">
        <title>Genome sequencing of cyanobaciteial culture collection at National Institute for Environmental Studies (NIES).</title>
        <authorList>
            <person name="Hirose Y."/>
            <person name="Shimura Y."/>
            <person name="Fujisawa T."/>
            <person name="Nakamura Y."/>
            <person name="Kawachi M."/>
        </authorList>
    </citation>
    <scope>NUCLEOTIDE SEQUENCE [LARGE SCALE GENOMIC DNA]</scope>
    <source>
        <strain evidence="2 3">NIES-806</strain>
    </source>
</reference>
<dbReference type="AlphaFoldDB" id="A0A1Z4V6D3"/>
<dbReference type="PANTHER" id="PTHR36450">
    <property type="entry name" value="THIOREDOXIN"/>
    <property type="match status" value="1"/>
</dbReference>
<dbReference type="EMBL" id="AP018316">
    <property type="protein sequence ID" value="BAZ87067.1"/>
    <property type="molecule type" value="Genomic_DNA"/>
</dbReference>
<evidence type="ECO:0000313" key="2">
    <source>
        <dbReference type="EMBL" id="BAZ87067.1"/>
    </source>
</evidence>
<dbReference type="Proteomes" id="UP000218702">
    <property type="component" value="Chromosome"/>
</dbReference>
<dbReference type="Pfam" id="PF13192">
    <property type="entry name" value="Thioredoxin_3"/>
    <property type="match status" value="1"/>
</dbReference>
<dbReference type="InterPro" id="IPR036249">
    <property type="entry name" value="Thioredoxin-like_sf"/>
</dbReference>
<keyword evidence="3" id="KW-1185">Reference proteome</keyword>
<dbReference type="KEGG" id="dcm:NIES806_32850"/>
<dbReference type="PANTHER" id="PTHR36450:SF1">
    <property type="entry name" value="THIOREDOXIN"/>
    <property type="match status" value="1"/>
</dbReference>
<accession>A0A1Z4V6D3</accession>
<gene>
    <name evidence="2" type="ORF">NIES806_32850</name>
</gene>
<protein>
    <recommendedName>
        <fullName evidence="1">Thioredoxin-like fold domain-containing protein</fullName>
    </recommendedName>
</protein>
<evidence type="ECO:0000313" key="3">
    <source>
        <dbReference type="Proteomes" id="UP000218702"/>
    </source>
</evidence>
<proteinExistence type="predicted"/>
<dbReference type="InterPro" id="IPR005243">
    <property type="entry name" value="THIRX-like_proc"/>
</dbReference>
<feature type="domain" description="Thioredoxin-like fold" evidence="1">
    <location>
        <begin position="3"/>
        <end position="49"/>
    </location>
</feature>
<dbReference type="InterPro" id="IPR012336">
    <property type="entry name" value="Thioredoxin-like_fold"/>
</dbReference>
<organism evidence="2 3">
    <name type="scientific">Dolichospermum compactum NIES-806</name>
    <dbReference type="NCBI Taxonomy" id="1973481"/>
    <lineage>
        <taxon>Bacteria</taxon>
        <taxon>Bacillati</taxon>
        <taxon>Cyanobacteriota</taxon>
        <taxon>Cyanophyceae</taxon>
        <taxon>Nostocales</taxon>
        <taxon>Aphanizomenonaceae</taxon>
        <taxon>Dolichospermum</taxon>
        <taxon>Dolichospermum compactum</taxon>
    </lineage>
</organism>
<dbReference type="OrthoDB" id="9800630at2"/>